<evidence type="ECO:0000259" key="4">
    <source>
        <dbReference type="PROSITE" id="PS50110"/>
    </source>
</evidence>
<dbReference type="InterPro" id="IPR050595">
    <property type="entry name" value="Bact_response_regulator"/>
</dbReference>
<protein>
    <submittedName>
        <fullName evidence="5">Two-component system response regulator</fullName>
    </submittedName>
</protein>
<evidence type="ECO:0000256" key="3">
    <source>
        <dbReference type="PROSITE-ProRule" id="PRU00169"/>
    </source>
</evidence>
<reference evidence="5" key="1">
    <citation type="submission" date="2016-09" db="EMBL/GenBank/DDBJ databases">
        <title>Draft genome of thermotolerant cyanobacterium Desertifilum sp. strain IPPAS B-1220.</title>
        <authorList>
            <person name="Sinetova M.A."/>
            <person name="Bolakhan K."/>
            <person name="Zayadan B.K."/>
            <person name="Mironov K.S."/>
            <person name="Ustinova V."/>
            <person name="Kupriyanova E.V."/>
            <person name="Sidorov R.A."/>
            <person name="Skrypnik A.N."/>
            <person name="Gogoleva N.E."/>
            <person name="Gogolev Y.V."/>
            <person name="Los D.A."/>
        </authorList>
    </citation>
    <scope>NUCLEOTIDE SEQUENCE [LARGE SCALE GENOMIC DNA]</scope>
    <source>
        <strain evidence="5">IPPAS B-1220</strain>
    </source>
</reference>
<dbReference type="EMBL" id="MJGC01000039">
    <property type="protein sequence ID" value="OEJ76321.1"/>
    <property type="molecule type" value="Genomic_DNA"/>
</dbReference>
<keyword evidence="1 3" id="KW-0597">Phosphoprotein</keyword>
<dbReference type="Pfam" id="PF00072">
    <property type="entry name" value="Response_reg"/>
    <property type="match status" value="1"/>
</dbReference>
<dbReference type="CDD" id="cd17574">
    <property type="entry name" value="REC_OmpR"/>
    <property type="match status" value="1"/>
</dbReference>
<keyword evidence="2" id="KW-0902">Two-component regulatory system</keyword>
<dbReference type="GO" id="GO:0000160">
    <property type="term" value="P:phosphorelay signal transduction system"/>
    <property type="evidence" value="ECO:0007669"/>
    <property type="project" value="UniProtKB-KW"/>
</dbReference>
<accession>A0A1E5QNX9</accession>
<dbReference type="SMART" id="SM00448">
    <property type="entry name" value="REC"/>
    <property type="match status" value="1"/>
</dbReference>
<comment type="caution">
    <text evidence="5">The sequence shown here is derived from an EMBL/GenBank/DDBJ whole genome shotgun (WGS) entry which is preliminary data.</text>
</comment>
<dbReference type="InterPro" id="IPR001789">
    <property type="entry name" value="Sig_transdc_resp-reg_receiver"/>
</dbReference>
<sequence>MVKVLVVEDSPMQRQLISDLLQQLRLTVTTAADGEEALAYLDQFCPDLVVSDIVMPRVNGYELCRRLKSDPKTCNVPIVMCSSKTTDVDRYWGMKNGADAYIGKPFEPNELIKTVTQLLQKRGQMV</sequence>
<dbReference type="RefSeq" id="WP_069966022.1">
    <property type="nucleotide sequence ID" value="NZ_CM124774.1"/>
</dbReference>
<dbReference type="Gene3D" id="3.40.50.2300">
    <property type="match status" value="1"/>
</dbReference>
<dbReference type="PROSITE" id="PS50110">
    <property type="entry name" value="RESPONSE_REGULATORY"/>
    <property type="match status" value="1"/>
</dbReference>
<proteinExistence type="predicted"/>
<evidence type="ECO:0000256" key="1">
    <source>
        <dbReference type="ARBA" id="ARBA00022553"/>
    </source>
</evidence>
<feature type="modified residue" description="4-aspartylphosphate" evidence="3">
    <location>
        <position position="52"/>
    </location>
</feature>
<name>A0A1E5QNX9_9CYAN</name>
<dbReference type="SUPFAM" id="SSF52172">
    <property type="entry name" value="CheY-like"/>
    <property type="match status" value="1"/>
</dbReference>
<dbReference type="AlphaFoldDB" id="A0A1E5QNX9"/>
<organism evidence="5">
    <name type="scientific">Desertifilum tharense IPPAS B-1220</name>
    <dbReference type="NCBI Taxonomy" id="1781255"/>
    <lineage>
        <taxon>Bacteria</taxon>
        <taxon>Bacillati</taxon>
        <taxon>Cyanobacteriota</taxon>
        <taxon>Cyanophyceae</taxon>
        <taxon>Desertifilales</taxon>
        <taxon>Desertifilaceae</taxon>
        <taxon>Desertifilum</taxon>
    </lineage>
</organism>
<evidence type="ECO:0000256" key="2">
    <source>
        <dbReference type="ARBA" id="ARBA00023012"/>
    </source>
</evidence>
<dbReference type="InterPro" id="IPR011006">
    <property type="entry name" value="CheY-like_superfamily"/>
</dbReference>
<gene>
    <name evidence="5" type="ORF">BH720_04750</name>
</gene>
<dbReference type="STRING" id="1781255.BH720_04750"/>
<dbReference type="OrthoDB" id="582422at2"/>
<dbReference type="PANTHER" id="PTHR44591">
    <property type="entry name" value="STRESS RESPONSE REGULATOR PROTEIN 1"/>
    <property type="match status" value="1"/>
</dbReference>
<dbReference type="PANTHER" id="PTHR44591:SF14">
    <property type="entry name" value="PROTEIN PILG"/>
    <property type="match status" value="1"/>
</dbReference>
<feature type="domain" description="Response regulatory" evidence="4">
    <location>
        <begin position="3"/>
        <end position="119"/>
    </location>
</feature>
<evidence type="ECO:0000313" key="5">
    <source>
        <dbReference type="EMBL" id="OEJ76321.1"/>
    </source>
</evidence>